<dbReference type="PANTHER" id="PTHR21666:SF289">
    <property type="entry name" value="L-ALA--D-GLU ENDOPEPTIDASE"/>
    <property type="match status" value="1"/>
</dbReference>
<feature type="signal peptide" evidence="3">
    <location>
        <begin position="1"/>
        <end position="23"/>
    </location>
</feature>
<accession>A0A0G1X7S8</accession>
<evidence type="ECO:0000256" key="3">
    <source>
        <dbReference type="SAM" id="SignalP"/>
    </source>
</evidence>
<evidence type="ECO:0000259" key="4">
    <source>
        <dbReference type="Pfam" id="PF01551"/>
    </source>
</evidence>
<evidence type="ECO:0000256" key="2">
    <source>
        <dbReference type="SAM" id="Coils"/>
    </source>
</evidence>
<name>A0A0G1X7S8_UNCK3</name>
<evidence type="ECO:0000256" key="1">
    <source>
        <dbReference type="ARBA" id="ARBA00022729"/>
    </source>
</evidence>
<feature type="domain" description="M23ase beta-sheet core" evidence="4">
    <location>
        <begin position="277"/>
        <end position="379"/>
    </location>
</feature>
<dbReference type="PANTHER" id="PTHR21666">
    <property type="entry name" value="PEPTIDASE-RELATED"/>
    <property type="match status" value="1"/>
</dbReference>
<sequence>MKRLPIILLAVWLGLAGLTPAWADLLSDKTQELQNLQKQIEQQQQALDKAKNRSASLKNQIDILDQQIKLTQLQVERLGEQAAQTTANISQINRDLVDAEVQIYNSKQVLRDAITESYMRQQTGLLEVLLGSSNLSDFVSQLEYVTAVESRITNTLSVLQELNASLAEKKGQLEKAEKELAELLASKQLEENSLTVQVGAKQNLLHDSQLTEAEYQKRLQDAAAEYARVQNEIAQLARNVRKDQLNQGKYTLQWPIPSRMITAGFRDADYLARFKIQHNAIDIATPQGTPIRAAADAFVAKVKFDGSTSYSYIVLDHGNGMVTVYAHVSGVSVSAGQFVPVGSVIGSTGGTPGTTGAGWLTTGPHLHLEVWLDGQARSPLAYLVG</sequence>
<dbReference type="GO" id="GO:0004222">
    <property type="term" value="F:metalloendopeptidase activity"/>
    <property type="evidence" value="ECO:0007669"/>
    <property type="project" value="TreeGrafter"/>
</dbReference>
<dbReference type="InterPro" id="IPR016047">
    <property type="entry name" value="M23ase_b-sheet_dom"/>
</dbReference>
<protein>
    <submittedName>
        <fullName evidence="5">Peptidase M23B</fullName>
    </submittedName>
</protein>
<organism evidence="5 6">
    <name type="scientific">candidate division Kazan bacterium GW2011_GWB1_52_7</name>
    <dbReference type="NCBI Taxonomy" id="1620414"/>
    <lineage>
        <taxon>Bacteria</taxon>
        <taxon>Bacteria division Kazan-3B-28</taxon>
    </lineage>
</organism>
<evidence type="ECO:0000313" key="5">
    <source>
        <dbReference type="EMBL" id="KKW26885.1"/>
    </source>
</evidence>
<feature type="coiled-coil region" evidence="2">
    <location>
        <begin position="156"/>
        <end position="246"/>
    </location>
</feature>
<comment type="caution">
    <text evidence="5">The sequence shown here is derived from an EMBL/GenBank/DDBJ whole genome shotgun (WGS) entry which is preliminary data.</text>
</comment>
<dbReference type="Proteomes" id="UP000034913">
    <property type="component" value="Unassembled WGS sequence"/>
</dbReference>
<gene>
    <name evidence="5" type="ORF">VF00_C0002G0210</name>
</gene>
<feature type="coiled-coil region" evidence="2">
    <location>
        <begin position="23"/>
        <end position="102"/>
    </location>
</feature>
<dbReference type="Gene3D" id="2.70.70.10">
    <property type="entry name" value="Glucose Permease (Domain IIA)"/>
    <property type="match status" value="1"/>
</dbReference>
<keyword evidence="2" id="KW-0175">Coiled coil</keyword>
<reference evidence="5 6" key="1">
    <citation type="journal article" date="2015" name="Nature">
        <title>rRNA introns, odd ribosomes, and small enigmatic genomes across a large radiation of phyla.</title>
        <authorList>
            <person name="Brown C.T."/>
            <person name="Hug L.A."/>
            <person name="Thomas B.C."/>
            <person name="Sharon I."/>
            <person name="Castelle C.J."/>
            <person name="Singh A."/>
            <person name="Wilkins M.J."/>
            <person name="Williams K.H."/>
            <person name="Banfield J.F."/>
        </authorList>
    </citation>
    <scope>NUCLEOTIDE SEQUENCE [LARGE SCALE GENOMIC DNA]</scope>
</reference>
<dbReference type="Gene3D" id="6.10.250.3150">
    <property type="match status" value="1"/>
</dbReference>
<dbReference type="SUPFAM" id="SSF51261">
    <property type="entry name" value="Duplicated hybrid motif"/>
    <property type="match status" value="1"/>
</dbReference>
<dbReference type="InterPro" id="IPR050570">
    <property type="entry name" value="Cell_wall_metabolism_enzyme"/>
</dbReference>
<dbReference type="EMBL" id="LCRB01000002">
    <property type="protein sequence ID" value="KKW26885.1"/>
    <property type="molecule type" value="Genomic_DNA"/>
</dbReference>
<proteinExistence type="predicted"/>
<feature type="chain" id="PRO_5002540736" evidence="3">
    <location>
        <begin position="24"/>
        <end position="385"/>
    </location>
</feature>
<dbReference type="CDD" id="cd12797">
    <property type="entry name" value="M23_peptidase"/>
    <property type="match status" value="1"/>
</dbReference>
<dbReference type="AlphaFoldDB" id="A0A0G1X7S8"/>
<dbReference type="Pfam" id="PF01551">
    <property type="entry name" value="Peptidase_M23"/>
    <property type="match status" value="1"/>
</dbReference>
<evidence type="ECO:0000313" key="6">
    <source>
        <dbReference type="Proteomes" id="UP000034913"/>
    </source>
</evidence>
<keyword evidence="1 3" id="KW-0732">Signal</keyword>
<dbReference type="InterPro" id="IPR011055">
    <property type="entry name" value="Dup_hybrid_motif"/>
</dbReference>